<dbReference type="Proteomes" id="UP000602653">
    <property type="component" value="Chromosome"/>
</dbReference>
<evidence type="ECO:0000313" key="1">
    <source>
        <dbReference type="EMBL" id="QRV01692.1"/>
    </source>
</evidence>
<name>A0ABX7IFT7_9ACTO</name>
<keyword evidence="2" id="KW-1185">Reference proteome</keyword>
<proteinExistence type="predicted"/>
<sequence>MDITIGIRDVAGAVNLSVDMSTEELNNLVTDALASEKPLVLTSSDDETVFVPAHALGYVQISGTPQRRVGFGFA</sequence>
<dbReference type="EMBL" id="CP070228">
    <property type="protein sequence ID" value="QRV01692.1"/>
    <property type="molecule type" value="Genomic_DNA"/>
</dbReference>
<dbReference type="Pfam" id="PF11305">
    <property type="entry name" value="DUF3107"/>
    <property type="match status" value="1"/>
</dbReference>
<protein>
    <submittedName>
        <fullName evidence="1">DUF3107 domain-containing protein</fullName>
    </submittedName>
</protein>
<dbReference type="RefSeq" id="WP_204423643.1">
    <property type="nucleotide sequence ID" value="NZ_CP070228.1"/>
</dbReference>
<gene>
    <name evidence="1" type="ORF">JTE88_06230</name>
</gene>
<organism evidence="1 2">
    <name type="scientific">Arcanobacterium phocisimile</name>
    <dbReference type="NCBI Taxonomy" id="1302235"/>
    <lineage>
        <taxon>Bacteria</taxon>
        <taxon>Bacillati</taxon>
        <taxon>Actinomycetota</taxon>
        <taxon>Actinomycetes</taxon>
        <taxon>Actinomycetales</taxon>
        <taxon>Actinomycetaceae</taxon>
        <taxon>Arcanobacterium</taxon>
    </lineage>
</organism>
<evidence type="ECO:0000313" key="2">
    <source>
        <dbReference type="Proteomes" id="UP000602653"/>
    </source>
</evidence>
<dbReference type="InterPro" id="IPR021456">
    <property type="entry name" value="DUF3107"/>
</dbReference>
<reference evidence="1 2" key="1">
    <citation type="submission" date="2021-02" db="EMBL/GenBank/DDBJ databases">
        <title>Complete Genome Sequence of Arcanobacterium phocisimile strain DSM 26142T from a harbour seal.</title>
        <authorList>
            <person name="Borowiak M."/>
            <person name="Alssahen M."/>
            <person name="Malorny B."/>
            <person name="Laemmler C."/>
            <person name="Siebert U."/>
            <person name="Ploetz M."/>
            <person name="Abdulmawjood A."/>
        </authorList>
    </citation>
    <scope>NUCLEOTIDE SEQUENCE [LARGE SCALE GENOMIC DNA]</scope>
    <source>
        <strain evidence="1 2">DSM 26142</strain>
    </source>
</reference>
<accession>A0ABX7IFT7</accession>